<dbReference type="OrthoDB" id="8193815at2759"/>
<evidence type="ECO:0000256" key="1">
    <source>
        <dbReference type="SAM" id="MobiDB-lite"/>
    </source>
</evidence>
<organism evidence="2 3">
    <name type="scientific">Eumeta variegata</name>
    <name type="common">Bagworm moth</name>
    <name type="synonym">Eumeta japonica</name>
    <dbReference type="NCBI Taxonomy" id="151549"/>
    <lineage>
        <taxon>Eukaryota</taxon>
        <taxon>Metazoa</taxon>
        <taxon>Ecdysozoa</taxon>
        <taxon>Arthropoda</taxon>
        <taxon>Hexapoda</taxon>
        <taxon>Insecta</taxon>
        <taxon>Pterygota</taxon>
        <taxon>Neoptera</taxon>
        <taxon>Endopterygota</taxon>
        <taxon>Lepidoptera</taxon>
        <taxon>Glossata</taxon>
        <taxon>Ditrysia</taxon>
        <taxon>Tineoidea</taxon>
        <taxon>Psychidae</taxon>
        <taxon>Oiketicinae</taxon>
        <taxon>Eumeta</taxon>
    </lineage>
</organism>
<comment type="caution">
    <text evidence="2">The sequence shown here is derived from an EMBL/GenBank/DDBJ whole genome shotgun (WGS) entry which is preliminary data.</text>
</comment>
<name>A0A4C1ZRI0_EUMVA</name>
<sequence>MDKEHEDKWSKIVTQWYSEEGKRKKGRPQKRWEDGLPPVAVRYRKINSRPEVRANAHAHDERRTRDRSGVAIAEPPAPRAKLGYTALNRSLALY</sequence>
<proteinExistence type="predicted"/>
<keyword evidence="3" id="KW-1185">Reference proteome</keyword>
<accession>A0A4C1ZRI0</accession>
<dbReference type="Proteomes" id="UP000299102">
    <property type="component" value="Unassembled WGS sequence"/>
</dbReference>
<dbReference type="AlphaFoldDB" id="A0A4C1ZRI0"/>
<gene>
    <name evidence="2" type="ORF">EVAR_60429_1</name>
</gene>
<reference evidence="2 3" key="1">
    <citation type="journal article" date="2019" name="Commun. Biol.">
        <title>The bagworm genome reveals a unique fibroin gene that provides high tensile strength.</title>
        <authorList>
            <person name="Kono N."/>
            <person name="Nakamura H."/>
            <person name="Ohtoshi R."/>
            <person name="Tomita M."/>
            <person name="Numata K."/>
            <person name="Arakawa K."/>
        </authorList>
    </citation>
    <scope>NUCLEOTIDE SEQUENCE [LARGE SCALE GENOMIC DNA]</scope>
</reference>
<evidence type="ECO:0000313" key="2">
    <source>
        <dbReference type="EMBL" id="GBP89287.1"/>
    </source>
</evidence>
<feature type="compositionally biased region" description="Basic and acidic residues" evidence="1">
    <location>
        <begin position="48"/>
        <end position="68"/>
    </location>
</feature>
<dbReference type="EMBL" id="BGZK01001989">
    <property type="protein sequence ID" value="GBP89287.1"/>
    <property type="molecule type" value="Genomic_DNA"/>
</dbReference>
<feature type="region of interest" description="Disordered" evidence="1">
    <location>
        <begin position="48"/>
        <end position="74"/>
    </location>
</feature>
<evidence type="ECO:0000313" key="3">
    <source>
        <dbReference type="Proteomes" id="UP000299102"/>
    </source>
</evidence>
<protein>
    <submittedName>
        <fullName evidence="2">Uncharacterized protein</fullName>
    </submittedName>
</protein>